<gene>
    <name evidence="1" type="ORF">INT48_002479</name>
</gene>
<proteinExistence type="predicted"/>
<keyword evidence="2" id="KW-1185">Reference proteome</keyword>
<sequence length="90" mass="10093">MEWTTFSMSMEGVLTEITDPNIVLETVSSRKSYLANKPAEKNIIVKEAKETKNLDDKSAKSAVYNTYKDNCQKDTCGHSKIAKFSPDRAT</sequence>
<dbReference type="Proteomes" id="UP000613177">
    <property type="component" value="Unassembled WGS sequence"/>
</dbReference>
<name>A0A8H7SJP3_9FUNG</name>
<evidence type="ECO:0000313" key="2">
    <source>
        <dbReference type="Proteomes" id="UP000613177"/>
    </source>
</evidence>
<dbReference type="EMBL" id="JAEPRE010000255">
    <property type="protein sequence ID" value="KAG2229638.1"/>
    <property type="molecule type" value="Genomic_DNA"/>
</dbReference>
<reference evidence="1" key="1">
    <citation type="submission" date="2021-01" db="EMBL/GenBank/DDBJ databases">
        <title>Metabolic potential, ecology and presence of endohyphal bacteria is reflected in genomic diversity of Mucoromycotina.</title>
        <authorList>
            <person name="Muszewska A."/>
            <person name="Okrasinska A."/>
            <person name="Steczkiewicz K."/>
            <person name="Drgas O."/>
            <person name="Orlowska M."/>
            <person name="Perlinska-Lenart U."/>
            <person name="Aleksandrzak-Piekarczyk T."/>
            <person name="Szatraj K."/>
            <person name="Zielenkiewicz U."/>
            <person name="Pilsyk S."/>
            <person name="Malc E."/>
            <person name="Mieczkowski P."/>
            <person name="Kruszewska J.S."/>
            <person name="Biernat P."/>
            <person name="Pawlowska J."/>
        </authorList>
    </citation>
    <scope>NUCLEOTIDE SEQUENCE</scope>
    <source>
        <strain evidence="1">WA0000018081</strain>
    </source>
</reference>
<dbReference type="AlphaFoldDB" id="A0A8H7SJP3"/>
<organism evidence="1 2">
    <name type="scientific">Thamnidium elegans</name>
    <dbReference type="NCBI Taxonomy" id="101142"/>
    <lineage>
        <taxon>Eukaryota</taxon>
        <taxon>Fungi</taxon>
        <taxon>Fungi incertae sedis</taxon>
        <taxon>Mucoromycota</taxon>
        <taxon>Mucoromycotina</taxon>
        <taxon>Mucoromycetes</taxon>
        <taxon>Mucorales</taxon>
        <taxon>Mucorineae</taxon>
        <taxon>Mucoraceae</taxon>
        <taxon>Thamnidium</taxon>
    </lineage>
</organism>
<protein>
    <submittedName>
        <fullName evidence="1">Uncharacterized protein</fullName>
    </submittedName>
</protein>
<accession>A0A8H7SJP3</accession>
<comment type="caution">
    <text evidence="1">The sequence shown here is derived from an EMBL/GenBank/DDBJ whole genome shotgun (WGS) entry which is preliminary data.</text>
</comment>
<evidence type="ECO:0000313" key="1">
    <source>
        <dbReference type="EMBL" id="KAG2229638.1"/>
    </source>
</evidence>